<gene>
    <name evidence="2" type="ORF">GCM10011374_39400</name>
</gene>
<protein>
    <submittedName>
        <fullName evidence="2">Uncharacterized protein</fullName>
    </submittedName>
</protein>
<sequence length="67" mass="7377">MYPHDVRTAEPGVPLQAGHEKSPSSRRGGIGLLRPGALRNRREAWVVNGGVERSCRTQGDPSRSEQR</sequence>
<feature type="region of interest" description="Disordered" evidence="1">
    <location>
        <begin position="1"/>
        <end position="35"/>
    </location>
</feature>
<evidence type="ECO:0000313" key="2">
    <source>
        <dbReference type="EMBL" id="GGG70869.1"/>
    </source>
</evidence>
<dbReference type="AlphaFoldDB" id="A0A917H8S9"/>
<reference evidence="2" key="1">
    <citation type="journal article" date="2014" name="Int. J. Syst. Evol. Microbiol.">
        <title>Complete genome sequence of Corynebacterium casei LMG S-19264T (=DSM 44701T), isolated from a smear-ripened cheese.</title>
        <authorList>
            <consortium name="US DOE Joint Genome Institute (JGI-PGF)"/>
            <person name="Walter F."/>
            <person name="Albersmeier A."/>
            <person name="Kalinowski J."/>
            <person name="Ruckert C."/>
        </authorList>
    </citation>
    <scope>NUCLEOTIDE SEQUENCE</scope>
    <source>
        <strain evidence="2">CGMCC 1.12187</strain>
    </source>
</reference>
<accession>A0A917H8S9</accession>
<evidence type="ECO:0000256" key="1">
    <source>
        <dbReference type="SAM" id="MobiDB-lite"/>
    </source>
</evidence>
<proteinExistence type="predicted"/>
<dbReference type="Proteomes" id="UP000638848">
    <property type="component" value="Unassembled WGS sequence"/>
</dbReference>
<dbReference type="EMBL" id="BMEQ01000041">
    <property type="protein sequence ID" value="GGG70869.1"/>
    <property type="molecule type" value="Genomic_DNA"/>
</dbReference>
<comment type="caution">
    <text evidence="2">The sequence shown here is derived from an EMBL/GenBank/DDBJ whole genome shotgun (WGS) entry which is preliminary data.</text>
</comment>
<reference evidence="2" key="2">
    <citation type="submission" date="2020-09" db="EMBL/GenBank/DDBJ databases">
        <authorList>
            <person name="Sun Q."/>
            <person name="Zhou Y."/>
        </authorList>
    </citation>
    <scope>NUCLEOTIDE SEQUENCE</scope>
    <source>
        <strain evidence="2">CGMCC 1.12187</strain>
    </source>
</reference>
<evidence type="ECO:0000313" key="3">
    <source>
        <dbReference type="Proteomes" id="UP000638848"/>
    </source>
</evidence>
<name>A0A917H8S9_9MICC</name>
<organism evidence="2 3">
    <name type="scientific">Kocuria dechangensis</name>
    <dbReference type="NCBI Taxonomy" id="1176249"/>
    <lineage>
        <taxon>Bacteria</taxon>
        <taxon>Bacillati</taxon>
        <taxon>Actinomycetota</taxon>
        <taxon>Actinomycetes</taxon>
        <taxon>Micrococcales</taxon>
        <taxon>Micrococcaceae</taxon>
        <taxon>Kocuria</taxon>
    </lineage>
</organism>
<keyword evidence="3" id="KW-1185">Reference proteome</keyword>